<dbReference type="Pfam" id="PF12728">
    <property type="entry name" value="HTH_17"/>
    <property type="match status" value="1"/>
</dbReference>
<protein>
    <submittedName>
        <fullName evidence="2">DNA-binding protein</fullName>
    </submittedName>
</protein>
<accession>A0A4Q2S6A7</accession>
<dbReference type="SUPFAM" id="SSF46955">
    <property type="entry name" value="Putative DNA-binding domain"/>
    <property type="match status" value="1"/>
</dbReference>
<gene>
    <name evidence="2" type="ORF">EUA07_19880</name>
</gene>
<sequence>MADDPRFLTLADVAEVLNTSGAQVYALVRRGELPAIKIGGRGQWRVERVQLEEFIQRMYADTRAFVDEHPFVEAEAAPAEGESSHH</sequence>
<dbReference type="EMBL" id="SDWU01000029">
    <property type="protein sequence ID" value="RYB97468.1"/>
    <property type="molecule type" value="Genomic_DNA"/>
</dbReference>
<dbReference type="InterPro" id="IPR009061">
    <property type="entry name" value="DNA-bd_dom_put_sf"/>
</dbReference>
<comment type="caution">
    <text evidence="2">The sequence shown here is derived from an EMBL/GenBank/DDBJ whole genome shotgun (WGS) entry which is preliminary data.</text>
</comment>
<dbReference type="GO" id="GO:0003677">
    <property type="term" value="F:DNA binding"/>
    <property type="evidence" value="ECO:0007669"/>
    <property type="project" value="UniProtKB-KW"/>
</dbReference>
<name>A0A4Q2S6A7_9ACTN</name>
<reference evidence="2 3" key="1">
    <citation type="submission" date="2019-01" db="EMBL/GenBank/DDBJ databases">
        <title>Novel species of Nocardioides.</title>
        <authorList>
            <person name="Liu Q."/>
            <person name="Xin Y.-H."/>
        </authorList>
    </citation>
    <scope>NUCLEOTIDE SEQUENCE [LARGE SCALE GENOMIC DNA]</scope>
    <source>
        <strain evidence="2 3">CGMCC 4.6875</strain>
    </source>
</reference>
<dbReference type="OrthoDB" id="5524782at2"/>
<keyword evidence="2" id="KW-0238">DNA-binding</keyword>
<keyword evidence="3" id="KW-1185">Reference proteome</keyword>
<dbReference type="InterPro" id="IPR010093">
    <property type="entry name" value="SinI_DNA-bd"/>
</dbReference>
<evidence type="ECO:0000313" key="2">
    <source>
        <dbReference type="EMBL" id="RYB97468.1"/>
    </source>
</evidence>
<feature type="domain" description="Helix-turn-helix" evidence="1">
    <location>
        <begin position="7"/>
        <end position="57"/>
    </location>
</feature>
<organism evidence="2 3">
    <name type="scientific">Nocardioides ganghwensis</name>
    <dbReference type="NCBI Taxonomy" id="252230"/>
    <lineage>
        <taxon>Bacteria</taxon>
        <taxon>Bacillati</taxon>
        <taxon>Actinomycetota</taxon>
        <taxon>Actinomycetes</taxon>
        <taxon>Propionibacteriales</taxon>
        <taxon>Nocardioidaceae</taxon>
        <taxon>Nocardioides</taxon>
    </lineage>
</organism>
<dbReference type="RefSeq" id="WP_129456925.1">
    <property type="nucleotide sequence ID" value="NZ_JACXYX010000001.1"/>
</dbReference>
<dbReference type="Proteomes" id="UP000293291">
    <property type="component" value="Unassembled WGS sequence"/>
</dbReference>
<proteinExistence type="predicted"/>
<dbReference type="NCBIfam" id="TIGR01764">
    <property type="entry name" value="excise"/>
    <property type="match status" value="1"/>
</dbReference>
<dbReference type="InterPro" id="IPR041657">
    <property type="entry name" value="HTH_17"/>
</dbReference>
<evidence type="ECO:0000259" key="1">
    <source>
        <dbReference type="Pfam" id="PF12728"/>
    </source>
</evidence>
<evidence type="ECO:0000313" key="3">
    <source>
        <dbReference type="Proteomes" id="UP000293291"/>
    </source>
</evidence>
<dbReference type="AlphaFoldDB" id="A0A4Q2S6A7"/>